<evidence type="ECO:0000313" key="9">
    <source>
        <dbReference type="EMBL" id="SFI04678.1"/>
    </source>
</evidence>
<dbReference type="OrthoDB" id="5242917at2"/>
<keyword evidence="8" id="KW-1003">Cell membrane</keyword>
<comment type="subcellular location">
    <subcellularLocation>
        <location evidence="8">Cell membrane</location>
        <topology evidence="8">Peripheral membrane protein</topology>
    </subcellularLocation>
    <subcellularLocation>
        <location evidence="1">Membrane</location>
    </subcellularLocation>
</comment>
<sequence>MSMRGASAEAAAGLTDRLGQVATPSTALGQDFFGVAGVLRSEPALRRLATDVSTDSAAKSGLMRSIFEGKIDGVALDVVADAVSRRWTATRDLADTLEQLGVVTVVRSAGSTPAEGSRLSDELFGIGQTINDNPDLRNALGDPARSGDDKRALLRSLLEGKVLAESLVLAQQALSGAYRTVGLAIADYQKIAASVHEESVARVRVAQELSTADRDRLQRALTRQYGREVHLDVLVDPALLGGMRIEIGDDVIDGTVAARIDDARRKLAG</sequence>
<evidence type="ECO:0000256" key="5">
    <source>
        <dbReference type="ARBA" id="ARBA00023136"/>
    </source>
</evidence>
<keyword evidence="10" id="KW-1185">Reference proteome</keyword>
<dbReference type="PANTHER" id="PTHR11910">
    <property type="entry name" value="ATP SYNTHASE DELTA CHAIN"/>
    <property type="match status" value="1"/>
</dbReference>
<dbReference type="AlphaFoldDB" id="A0A1I3F0J0"/>
<evidence type="ECO:0000256" key="7">
    <source>
        <dbReference type="ARBA" id="ARBA00023310"/>
    </source>
</evidence>
<keyword evidence="4 8" id="KW-0406">Ion transport</keyword>
<keyword evidence="2 8" id="KW-0813">Transport</keyword>
<dbReference type="GO" id="GO:0045259">
    <property type="term" value="C:proton-transporting ATP synthase complex"/>
    <property type="evidence" value="ECO:0007669"/>
    <property type="project" value="UniProtKB-KW"/>
</dbReference>
<dbReference type="GO" id="GO:0005886">
    <property type="term" value="C:plasma membrane"/>
    <property type="evidence" value="ECO:0007669"/>
    <property type="project" value="UniProtKB-SubCell"/>
</dbReference>
<keyword evidence="7 8" id="KW-0066">ATP synthesis</keyword>
<organism evidence="9 10">
    <name type="scientific">Nocardioides psychrotolerans</name>
    <dbReference type="NCBI Taxonomy" id="1005945"/>
    <lineage>
        <taxon>Bacteria</taxon>
        <taxon>Bacillati</taxon>
        <taxon>Actinomycetota</taxon>
        <taxon>Actinomycetes</taxon>
        <taxon>Propionibacteriales</taxon>
        <taxon>Nocardioidaceae</taxon>
        <taxon>Nocardioides</taxon>
    </lineage>
</organism>
<evidence type="ECO:0000256" key="2">
    <source>
        <dbReference type="ARBA" id="ARBA00022448"/>
    </source>
</evidence>
<gene>
    <name evidence="8" type="primary">atpH</name>
    <name evidence="9" type="ORF">SAMN05216561_104163</name>
</gene>
<keyword evidence="3 8" id="KW-0375">Hydrogen ion transport</keyword>
<dbReference type="RefSeq" id="WP_091111504.1">
    <property type="nucleotide sequence ID" value="NZ_BKAF01000009.1"/>
</dbReference>
<dbReference type="InterPro" id="IPR020781">
    <property type="entry name" value="ATPase_OSCP/d_CS"/>
</dbReference>
<reference evidence="9 10" key="1">
    <citation type="submission" date="2016-10" db="EMBL/GenBank/DDBJ databases">
        <authorList>
            <person name="de Groot N.N."/>
        </authorList>
    </citation>
    <scope>NUCLEOTIDE SEQUENCE [LARGE SCALE GENOMIC DNA]</scope>
    <source>
        <strain evidence="9 10">CGMCC 1.11156</strain>
    </source>
</reference>
<evidence type="ECO:0000313" key="10">
    <source>
        <dbReference type="Proteomes" id="UP000198649"/>
    </source>
</evidence>
<dbReference type="GO" id="GO:0046933">
    <property type="term" value="F:proton-transporting ATP synthase activity, rotational mechanism"/>
    <property type="evidence" value="ECO:0007669"/>
    <property type="project" value="UniProtKB-UniRule"/>
</dbReference>
<dbReference type="HAMAP" id="MF_01416">
    <property type="entry name" value="ATP_synth_delta_bact"/>
    <property type="match status" value="1"/>
</dbReference>
<proteinExistence type="inferred from homology"/>
<evidence type="ECO:0000256" key="8">
    <source>
        <dbReference type="HAMAP-Rule" id="MF_01416"/>
    </source>
</evidence>
<dbReference type="Proteomes" id="UP000198649">
    <property type="component" value="Unassembled WGS sequence"/>
</dbReference>
<dbReference type="InterPro" id="IPR000711">
    <property type="entry name" value="ATPase_OSCP/dsu"/>
</dbReference>
<dbReference type="NCBIfam" id="NF009967">
    <property type="entry name" value="PRK13430.1"/>
    <property type="match status" value="1"/>
</dbReference>
<comment type="function">
    <text evidence="8">F(1)F(0) ATP synthase produces ATP from ADP in the presence of a proton or sodium gradient. F-type ATPases consist of two structural domains, F(1) containing the extramembraneous catalytic core and F(0) containing the membrane proton channel, linked together by a central stalk and a peripheral stalk. During catalysis, ATP synthesis in the catalytic domain of F(1) is coupled via a rotary mechanism of the central stalk subunits to proton translocation.</text>
</comment>
<comment type="function">
    <text evidence="8">This protein is part of the stalk that links CF(0) to CF(1). It either transmits conformational changes from CF(0) to CF(1) or is implicated in proton conduction.</text>
</comment>
<dbReference type="EMBL" id="FOQG01000004">
    <property type="protein sequence ID" value="SFI04678.1"/>
    <property type="molecule type" value="Genomic_DNA"/>
</dbReference>
<evidence type="ECO:0000256" key="1">
    <source>
        <dbReference type="ARBA" id="ARBA00004370"/>
    </source>
</evidence>
<protein>
    <recommendedName>
        <fullName evidence="8">ATP synthase subunit delta</fullName>
    </recommendedName>
    <alternativeName>
        <fullName evidence="8">ATP synthase F(1) sector subunit delta</fullName>
    </alternativeName>
    <alternativeName>
        <fullName evidence="8">F-type ATPase subunit delta</fullName>
        <shortName evidence="8">F-ATPase subunit delta</shortName>
    </alternativeName>
</protein>
<dbReference type="STRING" id="1005945.SAMN05216561_104163"/>
<evidence type="ECO:0000256" key="3">
    <source>
        <dbReference type="ARBA" id="ARBA00022781"/>
    </source>
</evidence>
<comment type="similarity">
    <text evidence="8">Belongs to the ATPase delta chain family.</text>
</comment>
<evidence type="ECO:0000256" key="6">
    <source>
        <dbReference type="ARBA" id="ARBA00023196"/>
    </source>
</evidence>
<accession>A0A1I3F0J0</accession>
<keyword evidence="5 8" id="KW-0472">Membrane</keyword>
<dbReference type="PROSITE" id="PS00389">
    <property type="entry name" value="ATPASE_DELTA"/>
    <property type="match status" value="1"/>
</dbReference>
<keyword evidence="6 8" id="KW-0139">CF(1)</keyword>
<dbReference type="Pfam" id="PF00213">
    <property type="entry name" value="OSCP"/>
    <property type="match status" value="1"/>
</dbReference>
<name>A0A1I3F0J0_9ACTN</name>
<evidence type="ECO:0000256" key="4">
    <source>
        <dbReference type="ARBA" id="ARBA00023065"/>
    </source>
</evidence>
<dbReference type="PRINTS" id="PR00125">
    <property type="entry name" value="ATPASEDELTA"/>
</dbReference>